<feature type="transmembrane region" description="Helical" evidence="6">
    <location>
        <begin position="14"/>
        <end position="37"/>
    </location>
</feature>
<dbReference type="InterPro" id="IPR007568">
    <property type="entry name" value="RTA1"/>
</dbReference>
<dbReference type="PANTHER" id="PTHR31465">
    <property type="entry name" value="PROTEIN RTA1-RELATED"/>
    <property type="match status" value="1"/>
</dbReference>
<evidence type="ECO:0000256" key="2">
    <source>
        <dbReference type="ARBA" id="ARBA00022692"/>
    </source>
</evidence>
<sequence>MVIKCEASDAPDALWVYCPSFEAAILFSVLFGLTTIAHITQAIIYRKRFAFVLIMGAIWECGGYVFRTLAVTQQKNSAFQIVQQLLILLAPLWINAYIYMLLGRMIHFFLVDDRVFGLRARRITKCFVWFDVIAFLIQASGGLMVTPEASVKTQKLGLNIYTAGVGVQLFFLAIFTSLAVGFQRRLKQQTLSLATRQSDSDSESQLQNDMPREIPSPALAKKLLILMYVVMGLVILRNVYRLIEFSTGVDSTITKHEWYQYVWDAAPMFLASLVLNIVYPGKILQGPGADFRQEDKAIKMAKKEKKADKKREKQERKLGKYTGL</sequence>
<gene>
    <name evidence="7" type="ORF">LTR84_001097</name>
</gene>
<name>A0AAV9NSJ2_9EURO</name>
<feature type="transmembrane region" description="Helical" evidence="6">
    <location>
        <begin position="123"/>
        <end position="146"/>
    </location>
</feature>
<reference evidence="7 8" key="1">
    <citation type="submission" date="2023-08" db="EMBL/GenBank/DDBJ databases">
        <title>Black Yeasts Isolated from many extreme environments.</title>
        <authorList>
            <person name="Coleine C."/>
            <person name="Stajich J.E."/>
            <person name="Selbmann L."/>
        </authorList>
    </citation>
    <scope>NUCLEOTIDE SEQUENCE [LARGE SCALE GENOMIC DNA]</scope>
    <source>
        <strain evidence="7 8">CCFEE 5792</strain>
    </source>
</reference>
<proteinExistence type="predicted"/>
<dbReference type="GO" id="GO:0016020">
    <property type="term" value="C:membrane"/>
    <property type="evidence" value="ECO:0007669"/>
    <property type="project" value="UniProtKB-SubCell"/>
</dbReference>
<feature type="transmembrane region" description="Helical" evidence="6">
    <location>
        <begin position="81"/>
        <end position="102"/>
    </location>
</feature>
<evidence type="ECO:0000313" key="7">
    <source>
        <dbReference type="EMBL" id="KAK5065259.1"/>
    </source>
</evidence>
<keyword evidence="3 6" id="KW-1133">Transmembrane helix</keyword>
<feature type="transmembrane region" description="Helical" evidence="6">
    <location>
        <begin position="49"/>
        <end position="69"/>
    </location>
</feature>
<dbReference type="AlphaFoldDB" id="A0AAV9NSJ2"/>
<feature type="compositionally biased region" description="Basic and acidic residues" evidence="5">
    <location>
        <begin position="305"/>
        <end position="318"/>
    </location>
</feature>
<evidence type="ECO:0000256" key="1">
    <source>
        <dbReference type="ARBA" id="ARBA00004141"/>
    </source>
</evidence>
<feature type="region of interest" description="Disordered" evidence="5">
    <location>
        <begin position="302"/>
        <end position="324"/>
    </location>
</feature>
<comment type="caution">
    <text evidence="7">The sequence shown here is derived from an EMBL/GenBank/DDBJ whole genome shotgun (WGS) entry which is preliminary data.</text>
</comment>
<dbReference type="Proteomes" id="UP001358417">
    <property type="component" value="Unassembled WGS sequence"/>
</dbReference>
<protein>
    <recommendedName>
        <fullName evidence="9">RTA1 domain protein</fullName>
    </recommendedName>
</protein>
<dbReference type="EMBL" id="JAVRRD010000001">
    <property type="protein sequence ID" value="KAK5065259.1"/>
    <property type="molecule type" value="Genomic_DNA"/>
</dbReference>
<dbReference type="PANTHER" id="PTHR31465:SF15">
    <property type="entry name" value="LIPID TRANSPORTER ATNI-RELATED"/>
    <property type="match status" value="1"/>
</dbReference>
<keyword evidence="4 6" id="KW-0472">Membrane</keyword>
<dbReference type="RefSeq" id="XP_064712583.1">
    <property type="nucleotide sequence ID" value="XM_064844723.1"/>
</dbReference>
<evidence type="ECO:0000313" key="8">
    <source>
        <dbReference type="Proteomes" id="UP001358417"/>
    </source>
</evidence>
<dbReference type="GeneID" id="89969319"/>
<evidence type="ECO:0000256" key="4">
    <source>
        <dbReference type="ARBA" id="ARBA00023136"/>
    </source>
</evidence>
<evidence type="ECO:0000256" key="6">
    <source>
        <dbReference type="SAM" id="Phobius"/>
    </source>
</evidence>
<organism evidence="7 8">
    <name type="scientific">Exophiala bonariae</name>
    <dbReference type="NCBI Taxonomy" id="1690606"/>
    <lineage>
        <taxon>Eukaryota</taxon>
        <taxon>Fungi</taxon>
        <taxon>Dikarya</taxon>
        <taxon>Ascomycota</taxon>
        <taxon>Pezizomycotina</taxon>
        <taxon>Eurotiomycetes</taxon>
        <taxon>Chaetothyriomycetidae</taxon>
        <taxon>Chaetothyriales</taxon>
        <taxon>Herpotrichiellaceae</taxon>
        <taxon>Exophiala</taxon>
    </lineage>
</organism>
<feature type="transmembrane region" description="Helical" evidence="6">
    <location>
        <begin position="158"/>
        <end position="182"/>
    </location>
</feature>
<feature type="transmembrane region" description="Helical" evidence="6">
    <location>
        <begin position="260"/>
        <end position="279"/>
    </location>
</feature>
<evidence type="ECO:0000256" key="5">
    <source>
        <dbReference type="SAM" id="MobiDB-lite"/>
    </source>
</evidence>
<keyword evidence="8" id="KW-1185">Reference proteome</keyword>
<evidence type="ECO:0000256" key="3">
    <source>
        <dbReference type="ARBA" id="ARBA00022989"/>
    </source>
</evidence>
<evidence type="ECO:0008006" key="9">
    <source>
        <dbReference type="Google" id="ProtNLM"/>
    </source>
</evidence>
<dbReference type="Pfam" id="PF04479">
    <property type="entry name" value="RTA1"/>
    <property type="match status" value="1"/>
</dbReference>
<comment type="subcellular location">
    <subcellularLocation>
        <location evidence="1">Membrane</location>
        <topology evidence="1">Multi-pass membrane protein</topology>
    </subcellularLocation>
</comment>
<accession>A0AAV9NSJ2</accession>
<keyword evidence="2 6" id="KW-0812">Transmembrane</keyword>
<feature type="transmembrane region" description="Helical" evidence="6">
    <location>
        <begin position="223"/>
        <end position="240"/>
    </location>
</feature>